<reference evidence="3" key="1">
    <citation type="submission" date="2016-06" db="UniProtKB">
        <authorList>
            <consortium name="WormBaseParasite"/>
        </authorList>
    </citation>
    <scope>IDENTIFICATION</scope>
</reference>
<dbReference type="AlphaFoldDB" id="A0A183KEG7"/>
<dbReference type="WBParaSite" id="SCUD_0001341301-mRNA-1">
    <property type="protein sequence ID" value="SCUD_0001341301-mRNA-1"/>
    <property type="gene ID" value="SCUD_0001341301"/>
</dbReference>
<accession>A0A183KEG7</accession>
<dbReference type="Proteomes" id="UP000279833">
    <property type="component" value="Unassembled WGS sequence"/>
</dbReference>
<protein>
    <submittedName>
        <fullName evidence="1 3">Uncharacterized protein</fullName>
    </submittedName>
</protein>
<organism evidence="3">
    <name type="scientific">Schistosoma curassoni</name>
    <dbReference type="NCBI Taxonomy" id="6186"/>
    <lineage>
        <taxon>Eukaryota</taxon>
        <taxon>Metazoa</taxon>
        <taxon>Spiralia</taxon>
        <taxon>Lophotrochozoa</taxon>
        <taxon>Platyhelminthes</taxon>
        <taxon>Trematoda</taxon>
        <taxon>Digenea</taxon>
        <taxon>Strigeidida</taxon>
        <taxon>Schistosomatoidea</taxon>
        <taxon>Schistosomatidae</taxon>
        <taxon>Schistosoma</taxon>
    </lineage>
</organism>
<keyword evidence="2" id="KW-1185">Reference proteome</keyword>
<reference evidence="1 2" key="2">
    <citation type="submission" date="2018-11" db="EMBL/GenBank/DDBJ databases">
        <authorList>
            <consortium name="Pathogen Informatics"/>
        </authorList>
    </citation>
    <scope>NUCLEOTIDE SEQUENCE [LARGE SCALE GENOMIC DNA]</scope>
    <source>
        <strain evidence="1">Dakar</strain>
        <strain evidence="2">Dakar, Senegal</strain>
    </source>
</reference>
<proteinExistence type="predicted"/>
<evidence type="ECO:0000313" key="1">
    <source>
        <dbReference type="EMBL" id="VDP52564.1"/>
    </source>
</evidence>
<evidence type="ECO:0000313" key="3">
    <source>
        <dbReference type="WBParaSite" id="SCUD_0001341301-mRNA-1"/>
    </source>
</evidence>
<sequence length="37" mass="4667">MSTSFRFHKPVKSKERFFDINIFMCRCLNYRNFLEFI</sequence>
<name>A0A183KEG7_9TREM</name>
<dbReference type="EMBL" id="UZAK01035854">
    <property type="protein sequence ID" value="VDP52564.1"/>
    <property type="molecule type" value="Genomic_DNA"/>
</dbReference>
<evidence type="ECO:0000313" key="2">
    <source>
        <dbReference type="Proteomes" id="UP000279833"/>
    </source>
</evidence>
<gene>
    <name evidence="1" type="ORF">SCUD_LOCUS13410</name>
</gene>